<evidence type="ECO:0000256" key="11">
    <source>
        <dbReference type="SAM" id="MobiDB-lite"/>
    </source>
</evidence>
<dbReference type="GO" id="GO:0004408">
    <property type="term" value="F:holocytochrome-c synthase activity"/>
    <property type="evidence" value="ECO:0007669"/>
    <property type="project" value="UniProtKB-EC"/>
</dbReference>
<evidence type="ECO:0000256" key="7">
    <source>
        <dbReference type="ARBA" id="ARBA00023128"/>
    </source>
</evidence>
<evidence type="ECO:0000256" key="6">
    <source>
        <dbReference type="ARBA" id="ARBA00023004"/>
    </source>
</evidence>
<name>A0A9W8AWC4_9FUNG</name>
<evidence type="ECO:0000256" key="1">
    <source>
        <dbReference type="ARBA" id="ARBA00004273"/>
    </source>
</evidence>
<dbReference type="EMBL" id="JANBQB010001161">
    <property type="protein sequence ID" value="KAJ1972073.1"/>
    <property type="molecule type" value="Genomic_DNA"/>
</dbReference>
<proteinExistence type="inferred from homology"/>
<feature type="compositionally biased region" description="Polar residues" evidence="11">
    <location>
        <begin position="48"/>
        <end position="72"/>
    </location>
</feature>
<keyword evidence="3 10" id="KW-0349">Heme</keyword>
<dbReference type="OrthoDB" id="4243at2759"/>
<gene>
    <name evidence="12" type="primary">CYC3</name>
    <name evidence="12" type="ORF">H4R34_005533</name>
</gene>
<keyword evidence="9 10" id="KW-0456">Lyase</keyword>
<dbReference type="EC" id="4.4.1.17" evidence="10"/>
<feature type="region of interest" description="Disordered" evidence="11">
    <location>
        <begin position="48"/>
        <end position="78"/>
    </location>
</feature>
<sequence length="303" mass="33901">MSDSNRTPPEANADQGKTCPIDHHNPATNAASAPKSWSNLFGFFSLRESTTPQSPSDINPANNLPTLSQQPVPGQRVDLSKDREVSTIPRAFTMATVDQQQNRATTEAAPCPHTDSATLAAPRRPGMAHSSPDGTFTSDGVDDPNASQYWVYPSSQQFHQALARKGWETPEEHVDMMVAIHNFLNEGCWQEVLKWEKLHEKECREPRLLRLRGRPDDLSPKARILGWFGTPRPFDRHDWVVSRCGREVRYVIDYYSAPSEGDTPVFNVDVRPALDSPQSVVDRVRVAMAEGKEWVSSKFSFSS</sequence>
<feature type="region of interest" description="Disordered" evidence="11">
    <location>
        <begin position="1"/>
        <end position="34"/>
    </location>
</feature>
<keyword evidence="7 10" id="KW-0496">Mitochondrion</keyword>
<dbReference type="Pfam" id="PF01265">
    <property type="entry name" value="Cyto_heme_lyase"/>
    <property type="match status" value="2"/>
</dbReference>
<comment type="similarity">
    <text evidence="2 10">Belongs to the cytochrome c-type heme lyase family.</text>
</comment>
<evidence type="ECO:0000256" key="2">
    <source>
        <dbReference type="ARBA" id="ARBA00007255"/>
    </source>
</evidence>
<reference evidence="12" key="1">
    <citation type="submission" date="2022-07" db="EMBL/GenBank/DDBJ databases">
        <title>Phylogenomic reconstructions and comparative analyses of Kickxellomycotina fungi.</title>
        <authorList>
            <person name="Reynolds N.K."/>
            <person name="Stajich J.E."/>
            <person name="Barry K."/>
            <person name="Grigoriev I.V."/>
            <person name="Crous P."/>
            <person name="Smith M.E."/>
        </authorList>
    </citation>
    <scope>NUCLEOTIDE SEQUENCE</scope>
    <source>
        <strain evidence="12">RSA 567</strain>
    </source>
</reference>
<comment type="function">
    <text evidence="10">Lyase that catalyzes the covalent linking of the heme group to the cytochrome C apoprotein to produce the mature functional cytochrome.</text>
</comment>
<dbReference type="InterPro" id="IPR000511">
    <property type="entry name" value="Holocyt_c/c1_synthase"/>
</dbReference>
<dbReference type="PANTHER" id="PTHR12743:SF3">
    <property type="entry name" value="HOLOCYTOCHROME-C SYNTHASE"/>
    <property type="match status" value="1"/>
</dbReference>
<comment type="subcellular location">
    <subcellularLocation>
        <location evidence="1 10">Mitochondrion inner membrane</location>
    </subcellularLocation>
</comment>
<keyword evidence="5 10" id="KW-0999">Mitochondrion inner membrane</keyword>
<evidence type="ECO:0000256" key="5">
    <source>
        <dbReference type="ARBA" id="ARBA00022792"/>
    </source>
</evidence>
<dbReference type="GO" id="GO:0046872">
    <property type="term" value="F:metal ion binding"/>
    <property type="evidence" value="ECO:0007669"/>
    <property type="project" value="UniProtKB-KW"/>
</dbReference>
<protein>
    <recommendedName>
        <fullName evidence="10">Holocytochrome c-type synthase</fullName>
        <ecNumber evidence="10">4.4.1.17</ecNumber>
    </recommendedName>
</protein>
<dbReference type="GO" id="GO:0005743">
    <property type="term" value="C:mitochondrial inner membrane"/>
    <property type="evidence" value="ECO:0007669"/>
    <property type="project" value="UniProtKB-SubCell"/>
</dbReference>
<keyword evidence="4 10" id="KW-0479">Metal-binding</keyword>
<evidence type="ECO:0000256" key="4">
    <source>
        <dbReference type="ARBA" id="ARBA00022723"/>
    </source>
</evidence>
<accession>A0A9W8AWC4</accession>
<keyword evidence="8 10" id="KW-0472">Membrane</keyword>
<dbReference type="AlphaFoldDB" id="A0A9W8AWC4"/>
<evidence type="ECO:0000256" key="9">
    <source>
        <dbReference type="ARBA" id="ARBA00023239"/>
    </source>
</evidence>
<feature type="region of interest" description="Disordered" evidence="11">
    <location>
        <begin position="103"/>
        <end position="142"/>
    </location>
</feature>
<dbReference type="PROSITE" id="PS00822">
    <property type="entry name" value="CYTO_HEME_LYASE_2"/>
    <property type="match status" value="1"/>
</dbReference>
<organism evidence="12 13">
    <name type="scientific">Dimargaris verticillata</name>
    <dbReference type="NCBI Taxonomy" id="2761393"/>
    <lineage>
        <taxon>Eukaryota</taxon>
        <taxon>Fungi</taxon>
        <taxon>Fungi incertae sedis</taxon>
        <taxon>Zoopagomycota</taxon>
        <taxon>Kickxellomycotina</taxon>
        <taxon>Dimargaritomycetes</taxon>
        <taxon>Dimargaritales</taxon>
        <taxon>Dimargaritaceae</taxon>
        <taxon>Dimargaris</taxon>
    </lineage>
</organism>
<dbReference type="Proteomes" id="UP001151582">
    <property type="component" value="Unassembled WGS sequence"/>
</dbReference>
<evidence type="ECO:0000256" key="3">
    <source>
        <dbReference type="ARBA" id="ARBA00022617"/>
    </source>
</evidence>
<evidence type="ECO:0000256" key="8">
    <source>
        <dbReference type="ARBA" id="ARBA00023136"/>
    </source>
</evidence>
<evidence type="ECO:0000313" key="12">
    <source>
        <dbReference type="EMBL" id="KAJ1972073.1"/>
    </source>
</evidence>
<keyword evidence="6 10" id="KW-0408">Iron</keyword>
<comment type="caution">
    <text evidence="12">The sequence shown here is derived from an EMBL/GenBank/DDBJ whole genome shotgun (WGS) entry which is preliminary data.</text>
</comment>
<keyword evidence="13" id="KW-1185">Reference proteome</keyword>
<evidence type="ECO:0000256" key="10">
    <source>
        <dbReference type="RuleBase" id="RU363130"/>
    </source>
</evidence>
<dbReference type="PROSITE" id="PS00821">
    <property type="entry name" value="CYTO_HEME_LYASE_1"/>
    <property type="match status" value="1"/>
</dbReference>
<dbReference type="PANTHER" id="PTHR12743">
    <property type="entry name" value="CYTOCHROME C1 HEME LYASE"/>
    <property type="match status" value="1"/>
</dbReference>
<comment type="catalytic activity">
    <reaction evidence="10">
        <text>holo-[cytochrome c] = apo-[cytochrome c] + heme b</text>
        <dbReference type="Rhea" id="RHEA:22648"/>
        <dbReference type="Rhea" id="RHEA-COMP:10725"/>
        <dbReference type="Rhea" id="RHEA-COMP:10726"/>
        <dbReference type="ChEBI" id="CHEBI:29950"/>
        <dbReference type="ChEBI" id="CHEBI:60344"/>
        <dbReference type="ChEBI" id="CHEBI:83739"/>
        <dbReference type="EC" id="4.4.1.17"/>
    </reaction>
</comment>
<evidence type="ECO:0000313" key="13">
    <source>
        <dbReference type="Proteomes" id="UP001151582"/>
    </source>
</evidence>